<accession>A0A5B7G5F5</accession>
<dbReference type="GO" id="GO:0005886">
    <property type="term" value="C:plasma membrane"/>
    <property type="evidence" value="ECO:0007669"/>
    <property type="project" value="TreeGrafter"/>
</dbReference>
<dbReference type="GO" id="GO:0005765">
    <property type="term" value="C:lysosomal membrane"/>
    <property type="evidence" value="ECO:0007669"/>
    <property type="project" value="TreeGrafter"/>
</dbReference>
<dbReference type="PANTHER" id="PTHR12127:SF7">
    <property type="entry name" value="SD02261P"/>
    <property type="match status" value="1"/>
</dbReference>
<dbReference type="InterPro" id="IPR039031">
    <property type="entry name" value="Mucolipin"/>
</dbReference>
<dbReference type="GO" id="GO:0072345">
    <property type="term" value="F:NAADP-sensitive calcium-release channel activity"/>
    <property type="evidence" value="ECO:0007669"/>
    <property type="project" value="TreeGrafter"/>
</dbReference>
<proteinExistence type="predicted"/>
<evidence type="ECO:0000313" key="1">
    <source>
        <dbReference type="EMBL" id="MPC52817.1"/>
    </source>
</evidence>
<dbReference type="PANTHER" id="PTHR12127">
    <property type="entry name" value="MUCOLIPIN"/>
    <property type="match status" value="1"/>
</dbReference>
<reference evidence="1 2" key="1">
    <citation type="submission" date="2019-05" db="EMBL/GenBank/DDBJ databases">
        <title>Another draft genome of Portunus trituberculatus and its Hox gene families provides insights of decapod evolution.</title>
        <authorList>
            <person name="Jeong J.-H."/>
            <person name="Song I."/>
            <person name="Kim S."/>
            <person name="Choi T."/>
            <person name="Kim D."/>
            <person name="Ryu S."/>
            <person name="Kim W."/>
        </authorList>
    </citation>
    <scope>NUCLEOTIDE SEQUENCE [LARGE SCALE GENOMIC DNA]</scope>
    <source>
        <tissue evidence="1">Muscle</tissue>
    </source>
</reference>
<keyword evidence="2" id="KW-1185">Reference proteome</keyword>
<sequence>MIRETETNPYSNVHKLHVLPSSSALVCVSHGCLYRTVLVSQVMFFFMNPIEKWHARRRFPWKLLLQIFKIVVVTAQVSSLPLLIEICNTISKIFIEKEH</sequence>
<dbReference type="Proteomes" id="UP000324222">
    <property type="component" value="Unassembled WGS sequence"/>
</dbReference>
<gene>
    <name evidence="1" type="primary">MCOLN2</name>
    <name evidence="1" type="ORF">E2C01_046695</name>
</gene>
<name>A0A5B7G5F5_PORTR</name>
<evidence type="ECO:0000313" key="2">
    <source>
        <dbReference type="Proteomes" id="UP000324222"/>
    </source>
</evidence>
<organism evidence="1 2">
    <name type="scientific">Portunus trituberculatus</name>
    <name type="common">Swimming crab</name>
    <name type="synonym">Neptunus trituberculatus</name>
    <dbReference type="NCBI Taxonomy" id="210409"/>
    <lineage>
        <taxon>Eukaryota</taxon>
        <taxon>Metazoa</taxon>
        <taxon>Ecdysozoa</taxon>
        <taxon>Arthropoda</taxon>
        <taxon>Crustacea</taxon>
        <taxon>Multicrustacea</taxon>
        <taxon>Malacostraca</taxon>
        <taxon>Eumalacostraca</taxon>
        <taxon>Eucarida</taxon>
        <taxon>Decapoda</taxon>
        <taxon>Pleocyemata</taxon>
        <taxon>Brachyura</taxon>
        <taxon>Eubrachyura</taxon>
        <taxon>Portunoidea</taxon>
        <taxon>Portunidae</taxon>
        <taxon>Portuninae</taxon>
        <taxon>Portunus</taxon>
    </lineage>
</organism>
<dbReference type="EMBL" id="VSRR010011171">
    <property type="protein sequence ID" value="MPC52817.1"/>
    <property type="molecule type" value="Genomic_DNA"/>
</dbReference>
<dbReference type="AlphaFoldDB" id="A0A5B7G5F5"/>
<protein>
    <submittedName>
        <fullName evidence="1">Mucolipin-2</fullName>
    </submittedName>
</protein>
<comment type="caution">
    <text evidence="1">The sequence shown here is derived from an EMBL/GenBank/DDBJ whole genome shotgun (WGS) entry which is preliminary data.</text>
</comment>